<evidence type="ECO:0000259" key="1">
    <source>
        <dbReference type="Pfam" id="PF07179"/>
    </source>
</evidence>
<evidence type="ECO:0000313" key="3">
    <source>
        <dbReference type="EMBL" id="MBZ5714975.1"/>
    </source>
</evidence>
<dbReference type="EMBL" id="JAIRAU010000053">
    <property type="protein sequence ID" value="MBZ5714975.1"/>
    <property type="molecule type" value="Genomic_DNA"/>
</dbReference>
<evidence type="ECO:0000259" key="2">
    <source>
        <dbReference type="Pfam" id="PF22552"/>
    </source>
</evidence>
<feature type="domain" description="SseB protein N-terminal" evidence="1">
    <location>
        <begin position="136"/>
        <end position="247"/>
    </location>
</feature>
<gene>
    <name evidence="3" type="ORF">K7C98_37560</name>
</gene>
<dbReference type="Pfam" id="PF07179">
    <property type="entry name" value="SseB"/>
    <property type="match status" value="1"/>
</dbReference>
<proteinExistence type="predicted"/>
<dbReference type="InterPro" id="IPR054344">
    <property type="entry name" value="TY-Chap_N"/>
</dbReference>
<feature type="domain" description="TY-Chap N-terminal" evidence="2">
    <location>
        <begin position="7"/>
        <end position="115"/>
    </location>
</feature>
<dbReference type="RefSeq" id="WP_224196706.1">
    <property type="nucleotide sequence ID" value="NZ_JAIRAU010000053.1"/>
</dbReference>
<comment type="caution">
    <text evidence="3">The sequence shown here is derived from an EMBL/GenBank/DDBJ whole genome shotgun (WGS) entry which is preliminary data.</text>
</comment>
<sequence>MSTLNRDRLVTSLQQLTTSGGADNRLVVAAGDYYVVVHGRLGGGDLTCEVVSNFYLGAASQLTPARLRSLGDRGYFERNGHNNLYRDVRLVGPDAAGKLADELLALFAQIFGVEADAPAKFDLQLGDPEPTRNPDLVRAMKTLAVRRDMDARQRVYIGVMNATFLMPVNPAGRTADEPLEVDRLGNFPVIAAFTEIDSLRLWQPKGWPFALVPGARLVPLAVSRRVGSLLVNPRGNVGGELYINELESIEGALRRRNN</sequence>
<keyword evidence="4" id="KW-1185">Reference proteome</keyword>
<evidence type="ECO:0000313" key="4">
    <source>
        <dbReference type="Proteomes" id="UP001139031"/>
    </source>
</evidence>
<reference evidence="3" key="1">
    <citation type="submission" date="2021-08" db="EMBL/GenBank/DDBJ databases">
        <authorList>
            <person name="Stevens D.C."/>
        </authorList>
    </citation>
    <scope>NUCLEOTIDE SEQUENCE</scope>
    <source>
        <strain evidence="3">DSM 53165</strain>
    </source>
</reference>
<protein>
    <submittedName>
        <fullName evidence="3">SseB family protein</fullName>
    </submittedName>
</protein>
<name>A0ABS7U355_9BACT</name>
<dbReference type="Pfam" id="PF22552">
    <property type="entry name" value="TY-Chap3"/>
    <property type="match status" value="1"/>
</dbReference>
<dbReference type="Proteomes" id="UP001139031">
    <property type="component" value="Unassembled WGS sequence"/>
</dbReference>
<dbReference type="InterPro" id="IPR009839">
    <property type="entry name" value="SseB_N"/>
</dbReference>
<accession>A0ABS7U355</accession>
<organism evidence="3 4">
    <name type="scientific">Nannocystis pusilla</name>
    <dbReference type="NCBI Taxonomy" id="889268"/>
    <lineage>
        <taxon>Bacteria</taxon>
        <taxon>Pseudomonadati</taxon>
        <taxon>Myxococcota</taxon>
        <taxon>Polyangia</taxon>
        <taxon>Nannocystales</taxon>
        <taxon>Nannocystaceae</taxon>
        <taxon>Nannocystis</taxon>
    </lineage>
</organism>